<dbReference type="InterPro" id="IPR002550">
    <property type="entry name" value="CNNM"/>
</dbReference>
<evidence type="ECO:0000256" key="3">
    <source>
        <dbReference type="ARBA" id="ARBA00022692"/>
    </source>
</evidence>
<feature type="transmembrane region" description="Helical" evidence="8">
    <location>
        <begin position="26"/>
        <end position="47"/>
    </location>
</feature>
<dbReference type="PANTHER" id="PTHR43099">
    <property type="entry name" value="UPF0053 PROTEIN YRKA"/>
    <property type="match status" value="1"/>
</dbReference>
<evidence type="ECO:0000256" key="4">
    <source>
        <dbReference type="ARBA" id="ARBA00022737"/>
    </source>
</evidence>
<feature type="transmembrane region" description="Helical" evidence="8">
    <location>
        <begin position="122"/>
        <end position="140"/>
    </location>
</feature>
<dbReference type="AlphaFoldDB" id="A0A9D9D5U3"/>
<evidence type="ECO:0000256" key="6">
    <source>
        <dbReference type="ARBA" id="ARBA00023136"/>
    </source>
</evidence>
<dbReference type="PROSITE" id="PS51371">
    <property type="entry name" value="CBS"/>
    <property type="match status" value="1"/>
</dbReference>
<dbReference type="InterPro" id="IPR000644">
    <property type="entry name" value="CBS_dom"/>
</dbReference>
<dbReference type="Gene3D" id="3.10.580.10">
    <property type="entry name" value="CBS-domain"/>
    <property type="match status" value="1"/>
</dbReference>
<feature type="transmembrane region" description="Helical" evidence="8">
    <location>
        <begin position="161"/>
        <end position="181"/>
    </location>
</feature>
<evidence type="ECO:0000256" key="7">
    <source>
        <dbReference type="PROSITE-ProRule" id="PRU00703"/>
    </source>
</evidence>
<dbReference type="PANTHER" id="PTHR43099:SF5">
    <property type="entry name" value="HLYC_CORC FAMILY TRANSPORTER"/>
    <property type="match status" value="1"/>
</dbReference>
<accession>A0A9D9D5U3</accession>
<evidence type="ECO:0000256" key="5">
    <source>
        <dbReference type="ARBA" id="ARBA00022989"/>
    </source>
</evidence>
<reference evidence="10" key="2">
    <citation type="journal article" date="2021" name="PeerJ">
        <title>Extensive microbial diversity within the chicken gut microbiome revealed by metagenomics and culture.</title>
        <authorList>
            <person name="Gilroy R."/>
            <person name="Ravi A."/>
            <person name="Getino M."/>
            <person name="Pursley I."/>
            <person name="Horton D.L."/>
            <person name="Alikhan N.F."/>
            <person name="Baker D."/>
            <person name="Gharbi K."/>
            <person name="Hall N."/>
            <person name="Watson M."/>
            <person name="Adriaenssens E.M."/>
            <person name="Foster-Nyarko E."/>
            <person name="Jarju S."/>
            <person name="Secka A."/>
            <person name="Antonio M."/>
            <person name="Oren A."/>
            <person name="Chaudhuri R.R."/>
            <person name="La Ragione R."/>
            <person name="Hildebrand F."/>
            <person name="Pallen M.J."/>
        </authorList>
    </citation>
    <scope>NUCLEOTIDE SEQUENCE</scope>
    <source>
        <strain evidence="10">1748</strain>
    </source>
</reference>
<name>A0A9D9D5U3_9BACL</name>
<dbReference type="InterPro" id="IPR044751">
    <property type="entry name" value="Ion_transp-like_CBS"/>
</dbReference>
<dbReference type="Proteomes" id="UP000823629">
    <property type="component" value="Unassembled WGS sequence"/>
</dbReference>
<reference evidence="10" key="1">
    <citation type="submission" date="2020-10" db="EMBL/GenBank/DDBJ databases">
        <authorList>
            <person name="Gilroy R."/>
        </authorList>
    </citation>
    <scope>NUCLEOTIDE SEQUENCE</scope>
    <source>
        <strain evidence="10">1748</strain>
    </source>
</reference>
<proteinExistence type="predicted"/>
<dbReference type="GO" id="GO:0005886">
    <property type="term" value="C:plasma membrane"/>
    <property type="evidence" value="ECO:0007669"/>
    <property type="project" value="UniProtKB-SubCell"/>
</dbReference>
<keyword evidence="4" id="KW-0677">Repeat</keyword>
<dbReference type="EMBL" id="JADING010000063">
    <property type="protein sequence ID" value="MBO8414281.1"/>
    <property type="molecule type" value="Genomic_DNA"/>
</dbReference>
<keyword evidence="6 8" id="KW-0472">Membrane</keyword>
<gene>
    <name evidence="10" type="ORF">IAC78_02235</name>
</gene>
<sequence>MEPLLSNTSIDPLIYTSTEIPGVYGIPFWLCWVIIGVLLLVSGLFSASENAFSNCNKYHFKVLANQGHKTAKVIVYLTEKFESTLVSVLVGNNIVQTLMSFISAILFYNICDYYGLGDSIEGILSTVVMAFLVYVVSDTCPKILSKAIPNKMCYILAWPDFIVGIILFPVIIIFRGILYLVHKLFKINDSSILTKEDFIETADEAVSEDEVTNKEEQLFEPDEIRMLDRAFIFDQISVKQVLTPKDRIVSFSIDDLYVSKLNELIMNSSFSRFPIYEDSKDNIIGILSINTYFKEYSKDPHFDVRSILLPPVFFDENAKVDDIFDTLNKEKLHIGLVKNPNGKLIGMVTMEDILDELVGETANKHFYTSTDIKKASLALQEKTK</sequence>
<dbReference type="InterPro" id="IPR046342">
    <property type="entry name" value="CBS_dom_sf"/>
</dbReference>
<keyword evidence="7" id="KW-0129">CBS domain</keyword>
<comment type="subcellular location">
    <subcellularLocation>
        <location evidence="1">Cell membrane</location>
        <topology evidence="1">Multi-pass membrane protein</topology>
    </subcellularLocation>
</comment>
<dbReference type="SUPFAM" id="SSF54631">
    <property type="entry name" value="CBS-domain pair"/>
    <property type="match status" value="1"/>
</dbReference>
<evidence type="ECO:0000256" key="8">
    <source>
        <dbReference type="SAM" id="Phobius"/>
    </source>
</evidence>
<evidence type="ECO:0000256" key="1">
    <source>
        <dbReference type="ARBA" id="ARBA00004651"/>
    </source>
</evidence>
<feature type="transmembrane region" description="Helical" evidence="8">
    <location>
        <begin position="85"/>
        <end position="110"/>
    </location>
</feature>
<dbReference type="Pfam" id="PF00571">
    <property type="entry name" value="CBS"/>
    <property type="match status" value="1"/>
</dbReference>
<evidence type="ECO:0000313" key="11">
    <source>
        <dbReference type="Proteomes" id="UP000823629"/>
    </source>
</evidence>
<evidence type="ECO:0000313" key="10">
    <source>
        <dbReference type="EMBL" id="MBO8414281.1"/>
    </source>
</evidence>
<evidence type="ECO:0000256" key="2">
    <source>
        <dbReference type="ARBA" id="ARBA00022475"/>
    </source>
</evidence>
<keyword evidence="3 8" id="KW-0812">Transmembrane</keyword>
<evidence type="ECO:0000259" key="9">
    <source>
        <dbReference type="PROSITE" id="PS51371"/>
    </source>
</evidence>
<dbReference type="CDD" id="cd04590">
    <property type="entry name" value="CBS_pair_CorC_HlyC_assoc"/>
    <property type="match status" value="1"/>
</dbReference>
<feature type="domain" description="CBS" evidence="9">
    <location>
        <begin position="304"/>
        <end position="363"/>
    </location>
</feature>
<keyword evidence="2" id="KW-1003">Cell membrane</keyword>
<keyword evidence="5 8" id="KW-1133">Transmembrane helix</keyword>
<protein>
    <submittedName>
        <fullName evidence="10">DUF21 domain-containing protein</fullName>
    </submittedName>
</protein>
<dbReference type="Pfam" id="PF01595">
    <property type="entry name" value="CNNM"/>
    <property type="match status" value="1"/>
</dbReference>
<comment type="caution">
    <text evidence="10">The sequence shown here is derived from an EMBL/GenBank/DDBJ whole genome shotgun (WGS) entry which is preliminary data.</text>
</comment>
<organism evidence="10 11">
    <name type="scientific">Candidatus Scatoplasma merdavium</name>
    <dbReference type="NCBI Taxonomy" id="2840932"/>
    <lineage>
        <taxon>Bacteria</taxon>
        <taxon>Bacillati</taxon>
        <taxon>Bacillota</taxon>
        <taxon>Bacilli</taxon>
        <taxon>Bacillales</taxon>
        <taxon>Candidatus Scatoplasma</taxon>
    </lineage>
</organism>
<dbReference type="InterPro" id="IPR051676">
    <property type="entry name" value="UPF0053_domain"/>
</dbReference>